<dbReference type="Pfam" id="PF11051">
    <property type="entry name" value="Mannosyl_trans3"/>
    <property type="match status" value="2"/>
</dbReference>
<dbReference type="SUPFAM" id="SSF53448">
    <property type="entry name" value="Nucleotide-diphospho-sugar transferases"/>
    <property type="match status" value="1"/>
</dbReference>
<keyword evidence="5 10" id="KW-0812">Transmembrane</keyword>
<evidence type="ECO:0000256" key="4">
    <source>
        <dbReference type="ARBA" id="ARBA00022679"/>
    </source>
</evidence>
<evidence type="ECO:0000256" key="8">
    <source>
        <dbReference type="ARBA" id="ARBA00023034"/>
    </source>
</evidence>
<dbReference type="PANTHER" id="PTHR31646:SF1">
    <property type="entry name" value="ALPHA-1,2-MANNOSYLTRANSFERASE MNN2"/>
    <property type="match status" value="1"/>
</dbReference>
<evidence type="ECO:0008006" key="13">
    <source>
        <dbReference type="Google" id="ProtNLM"/>
    </source>
</evidence>
<comment type="pathway">
    <text evidence="2">Protein modification; protein glycosylation.</text>
</comment>
<evidence type="ECO:0000313" key="12">
    <source>
        <dbReference type="Proteomes" id="UP001305779"/>
    </source>
</evidence>
<evidence type="ECO:0000256" key="7">
    <source>
        <dbReference type="ARBA" id="ARBA00022989"/>
    </source>
</evidence>
<gene>
    <name evidence="11" type="ORF">PRZ48_005235</name>
</gene>
<proteinExistence type="inferred from homology"/>
<keyword evidence="8" id="KW-0333">Golgi apparatus</keyword>
<evidence type="ECO:0000256" key="5">
    <source>
        <dbReference type="ARBA" id="ARBA00022692"/>
    </source>
</evidence>
<evidence type="ECO:0000256" key="6">
    <source>
        <dbReference type="ARBA" id="ARBA00022968"/>
    </source>
</evidence>
<keyword evidence="9 10" id="KW-0472">Membrane</keyword>
<protein>
    <recommendedName>
        <fullName evidence="13">Glycosyltransferase family 71 protein</fullName>
    </recommendedName>
</protein>
<reference evidence="11 12" key="1">
    <citation type="journal article" date="2023" name="G3 (Bethesda)">
        <title>A chromosome-level genome assembly of Zasmidium syzygii isolated from banana leaves.</title>
        <authorList>
            <person name="van Westerhoven A.C."/>
            <person name="Mehrabi R."/>
            <person name="Talebi R."/>
            <person name="Steentjes M.B.F."/>
            <person name="Corcolon B."/>
            <person name="Chong P.A."/>
            <person name="Kema G.H.J."/>
            <person name="Seidl M.F."/>
        </authorList>
    </citation>
    <scope>NUCLEOTIDE SEQUENCE [LARGE SCALE GENOMIC DNA]</scope>
    <source>
        <strain evidence="11 12">P124</strain>
    </source>
</reference>
<comment type="similarity">
    <text evidence="3">Belongs to the MNN1/MNT family.</text>
</comment>
<keyword evidence="4" id="KW-0808">Transferase</keyword>
<keyword evidence="7 10" id="KW-1133">Transmembrane helix</keyword>
<dbReference type="InterPro" id="IPR029044">
    <property type="entry name" value="Nucleotide-diphossugar_trans"/>
</dbReference>
<keyword evidence="6" id="KW-0735">Signal-anchor</keyword>
<organism evidence="11 12">
    <name type="scientific">Zasmidium cellare</name>
    <name type="common">Wine cellar mold</name>
    <name type="synonym">Racodium cellare</name>
    <dbReference type="NCBI Taxonomy" id="395010"/>
    <lineage>
        <taxon>Eukaryota</taxon>
        <taxon>Fungi</taxon>
        <taxon>Dikarya</taxon>
        <taxon>Ascomycota</taxon>
        <taxon>Pezizomycotina</taxon>
        <taxon>Dothideomycetes</taxon>
        <taxon>Dothideomycetidae</taxon>
        <taxon>Mycosphaerellales</taxon>
        <taxon>Mycosphaerellaceae</taxon>
        <taxon>Zasmidium</taxon>
    </lineage>
</organism>
<feature type="transmembrane region" description="Helical" evidence="10">
    <location>
        <begin position="32"/>
        <end position="51"/>
    </location>
</feature>
<evidence type="ECO:0000256" key="3">
    <source>
        <dbReference type="ARBA" id="ARBA00009105"/>
    </source>
</evidence>
<sequence length="514" mass="59240">MAVSWRNALQEGRWNNMQLGVPSKMPQLPKQTYRIAAVATLVIVGLLGLSYSKSDMRRPNDEPWMDKSGAEVRILDNAHAFENADDFLPHFRNVTSLKPMLMRQAKSTCTWTADDDVDFNFGESSGWFLDLRWVTKDMSDKELSPWRSQWQYAVNNKFVPWSEAAGNFEGRGIVIVGGNGKSLKRMKVLLRQLKRLGTRLPVEVHYFDFELPSEAQAELKEVYPSILFNDLAGSHNIKETRFNPMFGVHFQLKTAAMVNSRFAEPLLLDSDNIPVIDPEELYESDTYKEYGTIFWPDIARTRMNNPIWPITNTRCRMDEFEQESGQILVNKRKFFYHLQLAAWYMDSEENEGRFQSWMLGDKDCYRFAWHALKTKYGRPSRWVTSVGTSNDDGSYCGHTFAQHHPDDGRVAFMHGGLLKTIPEPVIKMQLEEHGGVFQAYKRSPFDHEFTELTSTTIGFDNFDYFKDKPEGILPASCTHFSKVKARPLDEIAPGFQETFKEIGGYWMLEETADD</sequence>
<evidence type="ECO:0000256" key="2">
    <source>
        <dbReference type="ARBA" id="ARBA00004922"/>
    </source>
</evidence>
<dbReference type="Proteomes" id="UP001305779">
    <property type="component" value="Unassembled WGS sequence"/>
</dbReference>
<dbReference type="PANTHER" id="PTHR31646">
    <property type="entry name" value="ALPHA-1,2-MANNOSYLTRANSFERASE MNN2"/>
    <property type="match status" value="1"/>
</dbReference>
<comment type="subcellular location">
    <subcellularLocation>
        <location evidence="1">Golgi apparatus membrane</location>
        <topology evidence="1">Single-pass type II membrane protein</topology>
    </subcellularLocation>
</comment>
<evidence type="ECO:0000256" key="9">
    <source>
        <dbReference type="ARBA" id="ARBA00023136"/>
    </source>
</evidence>
<evidence type="ECO:0000256" key="10">
    <source>
        <dbReference type="SAM" id="Phobius"/>
    </source>
</evidence>
<dbReference type="InterPro" id="IPR022751">
    <property type="entry name" value="Alpha_mannosyltransferase"/>
</dbReference>
<comment type="caution">
    <text evidence="11">The sequence shown here is derived from an EMBL/GenBank/DDBJ whole genome shotgun (WGS) entry which is preliminary data.</text>
</comment>
<evidence type="ECO:0000313" key="11">
    <source>
        <dbReference type="EMBL" id="KAK4504319.1"/>
    </source>
</evidence>
<accession>A0ABR0ERT1</accession>
<dbReference type="EMBL" id="JAXOVC010000003">
    <property type="protein sequence ID" value="KAK4504319.1"/>
    <property type="molecule type" value="Genomic_DNA"/>
</dbReference>
<keyword evidence="12" id="KW-1185">Reference proteome</keyword>
<name>A0ABR0ERT1_ZASCE</name>
<evidence type="ECO:0000256" key="1">
    <source>
        <dbReference type="ARBA" id="ARBA00004323"/>
    </source>
</evidence>